<keyword evidence="10" id="KW-1185">Reference proteome</keyword>
<dbReference type="Gene3D" id="3.20.20.70">
    <property type="entry name" value="Aldolase class I"/>
    <property type="match status" value="1"/>
</dbReference>
<dbReference type="CDD" id="cd02932">
    <property type="entry name" value="OYE_YqiM_FMN"/>
    <property type="match status" value="1"/>
</dbReference>
<evidence type="ECO:0000256" key="1">
    <source>
        <dbReference type="ARBA" id="ARBA00001917"/>
    </source>
</evidence>
<dbReference type="EMBL" id="RFLX01000010">
    <property type="protein sequence ID" value="RMI20775.1"/>
    <property type="molecule type" value="Genomic_DNA"/>
</dbReference>
<keyword evidence="5" id="KW-0560">Oxidoreductase</keyword>
<evidence type="ECO:0000313" key="11">
    <source>
        <dbReference type="Proteomes" id="UP000278036"/>
    </source>
</evidence>
<dbReference type="PANTHER" id="PTHR43303">
    <property type="entry name" value="NADPH DEHYDROGENASE C23G7.10C-RELATED"/>
    <property type="match status" value="1"/>
</dbReference>
<dbReference type="Pfam" id="PF00724">
    <property type="entry name" value="Oxidored_FMN"/>
    <property type="match status" value="1"/>
</dbReference>
<protein>
    <submittedName>
        <fullName evidence="8">NADH:flavin oxidoreductase/NADH oxidase</fullName>
    </submittedName>
</protein>
<dbReference type="OrthoDB" id="9804454at2"/>
<proteinExistence type="predicted"/>
<comment type="cofactor">
    <cofactor evidence="1">
        <name>FMN</name>
        <dbReference type="ChEBI" id="CHEBI:58210"/>
    </cofactor>
</comment>
<dbReference type="Proteomes" id="UP000274097">
    <property type="component" value="Unassembled WGS sequence"/>
</dbReference>
<dbReference type="AlphaFoldDB" id="A0A3A9JK02"/>
<feature type="region of interest" description="Disordered" evidence="6">
    <location>
        <begin position="107"/>
        <end position="132"/>
    </location>
</feature>
<evidence type="ECO:0000259" key="7">
    <source>
        <dbReference type="Pfam" id="PF00724"/>
    </source>
</evidence>
<keyword evidence="3" id="KW-0288">FMN</keyword>
<evidence type="ECO:0000256" key="3">
    <source>
        <dbReference type="ARBA" id="ARBA00022643"/>
    </source>
</evidence>
<dbReference type="InterPro" id="IPR044152">
    <property type="entry name" value="YqjM-like"/>
</dbReference>
<comment type="caution">
    <text evidence="8">The sequence shown here is derived from an EMBL/GenBank/DDBJ whole genome shotgun (WGS) entry which is preliminary data.</text>
</comment>
<organism evidence="8 11">
    <name type="scientific">Teichococcus wenyumeiae</name>
    <dbReference type="NCBI Taxonomy" id="2478470"/>
    <lineage>
        <taxon>Bacteria</taxon>
        <taxon>Pseudomonadati</taxon>
        <taxon>Pseudomonadota</taxon>
        <taxon>Alphaproteobacteria</taxon>
        <taxon>Acetobacterales</taxon>
        <taxon>Roseomonadaceae</taxon>
        <taxon>Roseomonas</taxon>
    </lineage>
</organism>
<evidence type="ECO:0000313" key="8">
    <source>
        <dbReference type="EMBL" id="RKK05561.1"/>
    </source>
</evidence>
<evidence type="ECO:0000256" key="5">
    <source>
        <dbReference type="ARBA" id="ARBA00023002"/>
    </source>
</evidence>
<dbReference type="InParanoid" id="A0A3A9JK02"/>
<dbReference type="InterPro" id="IPR013785">
    <property type="entry name" value="Aldolase_TIM"/>
</dbReference>
<reference evidence="8 11" key="1">
    <citation type="submission" date="2018-09" db="EMBL/GenBank/DDBJ databases">
        <title>Roseomonas sp. nov., isolated from feces of Tibetan antelopes in the Qinghai-Tibet plateau, China.</title>
        <authorList>
            <person name="Tian Z."/>
        </authorList>
    </citation>
    <scope>NUCLEOTIDE SEQUENCE [LARGE SCALE GENOMIC DNA]</scope>
    <source>
        <strain evidence="9 10">Z23</strain>
        <strain evidence="8 11">Z24</strain>
    </source>
</reference>
<dbReference type="SUPFAM" id="SSF51395">
    <property type="entry name" value="FMN-linked oxidoreductases"/>
    <property type="match status" value="1"/>
</dbReference>
<name>A0A3A9JK02_9PROT</name>
<keyword evidence="2" id="KW-0285">Flavoprotein</keyword>
<accession>A0A3A9JK02</accession>
<dbReference type="GO" id="GO:0003959">
    <property type="term" value="F:NADPH dehydrogenase activity"/>
    <property type="evidence" value="ECO:0007669"/>
    <property type="project" value="InterPro"/>
</dbReference>
<dbReference type="Proteomes" id="UP000278036">
    <property type="component" value="Unassembled WGS sequence"/>
</dbReference>
<evidence type="ECO:0000256" key="4">
    <source>
        <dbReference type="ARBA" id="ARBA00022857"/>
    </source>
</evidence>
<evidence type="ECO:0000313" key="10">
    <source>
        <dbReference type="Proteomes" id="UP000274097"/>
    </source>
</evidence>
<evidence type="ECO:0000313" key="9">
    <source>
        <dbReference type="EMBL" id="RMI20775.1"/>
    </source>
</evidence>
<dbReference type="GO" id="GO:0050661">
    <property type="term" value="F:NADP binding"/>
    <property type="evidence" value="ECO:0007669"/>
    <property type="project" value="InterPro"/>
</dbReference>
<evidence type="ECO:0000256" key="6">
    <source>
        <dbReference type="SAM" id="MobiDB-lite"/>
    </source>
</evidence>
<evidence type="ECO:0000256" key="2">
    <source>
        <dbReference type="ARBA" id="ARBA00022630"/>
    </source>
</evidence>
<dbReference type="EMBL" id="RAQU01000014">
    <property type="protein sequence ID" value="RKK05561.1"/>
    <property type="molecule type" value="Genomic_DNA"/>
</dbReference>
<sequence length="366" mass="39607">MASQLFSPIQLRGLTLPNRIVIAPMCEFSAENGNATDWHLIHLGHLALSGAGLLIIEATGVEPRGRITPECLGLYNDENEAALARVLEVARKYSKMPIGLQLGHAGRKGSLRNPADGQGRGHATEAEGGWQTIGPSPLPFAADWPAPKEMDRQDMDEVSAAFVQATVRCERLGIDLLEIHGAHGYLISSFLSPLANQRHDSYGGSLENRMRFPLEVFEAVRAAWPEHKPLGVRFNGTDWDERGISTEEAVLFGQALAARGCDYADISSGGNGFAKIPSGPGYQVRFASRVKDGAVMPTMAVGLIREPAHAEAIIASGQADMVAIGRGFLNDPRWPWHAAEELGVRIEVPFPYSRAATRADIPSYAR</sequence>
<feature type="domain" description="NADH:flavin oxidoreductase/NADH oxidase N-terminal" evidence="7">
    <location>
        <begin position="4"/>
        <end position="341"/>
    </location>
</feature>
<dbReference type="InterPro" id="IPR001155">
    <property type="entry name" value="OxRdtase_FMN_N"/>
</dbReference>
<dbReference type="PANTHER" id="PTHR43303:SF4">
    <property type="entry name" value="NADPH DEHYDROGENASE C23G7.10C-RELATED"/>
    <property type="match status" value="1"/>
</dbReference>
<gene>
    <name evidence="8" type="ORF">D6Z83_03855</name>
    <name evidence="9" type="ORF">EBE87_14800</name>
</gene>
<keyword evidence="4" id="KW-0521">NADP</keyword>
<dbReference type="GO" id="GO:0010181">
    <property type="term" value="F:FMN binding"/>
    <property type="evidence" value="ECO:0007669"/>
    <property type="project" value="InterPro"/>
</dbReference>